<dbReference type="InterPro" id="IPR004089">
    <property type="entry name" value="MCPsignal_dom"/>
</dbReference>
<feature type="transmembrane region" description="Helical" evidence="12">
    <location>
        <begin position="281"/>
        <end position="304"/>
    </location>
</feature>
<dbReference type="InterPro" id="IPR033479">
    <property type="entry name" value="dCache_1"/>
</dbReference>
<dbReference type="Pfam" id="PF00015">
    <property type="entry name" value="MCPsignal"/>
    <property type="match status" value="1"/>
</dbReference>
<dbReference type="InterPro" id="IPR003660">
    <property type="entry name" value="HAMP_dom"/>
</dbReference>
<protein>
    <submittedName>
        <fullName evidence="15">Methyl-accepting chemotaxis protein</fullName>
    </submittedName>
</protein>
<dbReference type="CDD" id="cd06225">
    <property type="entry name" value="HAMP"/>
    <property type="match status" value="1"/>
</dbReference>
<evidence type="ECO:0000256" key="4">
    <source>
        <dbReference type="ARBA" id="ARBA00022500"/>
    </source>
</evidence>
<evidence type="ECO:0000256" key="10">
    <source>
        <dbReference type="PROSITE-ProRule" id="PRU00284"/>
    </source>
</evidence>
<evidence type="ECO:0000256" key="8">
    <source>
        <dbReference type="ARBA" id="ARBA00023224"/>
    </source>
</evidence>
<feature type="domain" description="Methyl-accepting transducer" evidence="13">
    <location>
        <begin position="376"/>
        <end position="647"/>
    </location>
</feature>
<evidence type="ECO:0000259" key="14">
    <source>
        <dbReference type="PROSITE" id="PS50885"/>
    </source>
</evidence>
<dbReference type="Gene3D" id="1.10.287.950">
    <property type="entry name" value="Methyl-accepting chemotaxis protein"/>
    <property type="match status" value="1"/>
</dbReference>
<dbReference type="PANTHER" id="PTHR32089:SF114">
    <property type="entry name" value="METHYL-ACCEPTING CHEMOTAXIS PROTEIN MCPB"/>
    <property type="match status" value="1"/>
</dbReference>
<dbReference type="PROSITE" id="PS50111">
    <property type="entry name" value="CHEMOTAXIS_TRANSDUC_2"/>
    <property type="match status" value="1"/>
</dbReference>
<dbReference type="Gene3D" id="3.30.450.20">
    <property type="entry name" value="PAS domain"/>
    <property type="match status" value="2"/>
</dbReference>
<keyword evidence="5 12" id="KW-0812">Transmembrane</keyword>
<comment type="caution">
    <text evidence="15">The sequence shown here is derived from an EMBL/GenBank/DDBJ whole genome shotgun (WGS) entry which is preliminary data.</text>
</comment>
<dbReference type="FunFam" id="1.10.287.950:FF:000001">
    <property type="entry name" value="Methyl-accepting chemotaxis sensory transducer"/>
    <property type="match status" value="1"/>
</dbReference>
<gene>
    <name evidence="15" type="ORF">EKG35_14115</name>
</gene>
<dbReference type="CDD" id="cd18773">
    <property type="entry name" value="PDC1_HK_sensor"/>
    <property type="match status" value="1"/>
</dbReference>
<dbReference type="PANTHER" id="PTHR32089">
    <property type="entry name" value="METHYL-ACCEPTING CHEMOTAXIS PROTEIN MCPB"/>
    <property type="match status" value="1"/>
</dbReference>
<dbReference type="RefSeq" id="WP_126295205.1">
    <property type="nucleotide sequence ID" value="NZ_RXNR01000044.1"/>
</dbReference>
<evidence type="ECO:0000256" key="3">
    <source>
        <dbReference type="ARBA" id="ARBA00022481"/>
    </source>
</evidence>
<accession>A0A431UM38</accession>
<dbReference type="CDD" id="cd11386">
    <property type="entry name" value="MCP_signal"/>
    <property type="match status" value="1"/>
</dbReference>
<dbReference type="SUPFAM" id="SSF58104">
    <property type="entry name" value="Methyl-accepting chemotaxis protein (MCP) signaling domain"/>
    <property type="match status" value="1"/>
</dbReference>
<keyword evidence="3" id="KW-0488">Methylation</keyword>
<evidence type="ECO:0000256" key="6">
    <source>
        <dbReference type="ARBA" id="ARBA00022989"/>
    </source>
</evidence>
<dbReference type="Gene3D" id="1.10.8.500">
    <property type="entry name" value="HAMP domain in histidine kinase"/>
    <property type="match status" value="1"/>
</dbReference>
<keyword evidence="8 10" id="KW-0807">Transducer</keyword>
<dbReference type="SMART" id="SM00304">
    <property type="entry name" value="HAMP"/>
    <property type="match status" value="1"/>
</dbReference>
<evidence type="ECO:0000256" key="12">
    <source>
        <dbReference type="SAM" id="Phobius"/>
    </source>
</evidence>
<evidence type="ECO:0000313" key="15">
    <source>
        <dbReference type="EMBL" id="RTQ90956.1"/>
    </source>
</evidence>
<evidence type="ECO:0000256" key="5">
    <source>
        <dbReference type="ARBA" id="ARBA00022692"/>
    </source>
</evidence>
<dbReference type="Pfam" id="PF00672">
    <property type="entry name" value="HAMP"/>
    <property type="match status" value="1"/>
</dbReference>
<comment type="similarity">
    <text evidence="9">Belongs to the methyl-accepting chemotaxis (MCP) protein family.</text>
</comment>
<evidence type="ECO:0000259" key="13">
    <source>
        <dbReference type="PROSITE" id="PS50111"/>
    </source>
</evidence>
<name>A0A431UM38_9BACI</name>
<dbReference type="AlphaFoldDB" id="A0A431UM38"/>
<keyword evidence="4" id="KW-0145">Chemotaxis</keyword>
<dbReference type="Proteomes" id="UP000276349">
    <property type="component" value="Unassembled WGS sequence"/>
</dbReference>
<comment type="subcellular location">
    <subcellularLocation>
        <location evidence="1">Cell membrane</location>
        <topology evidence="1">Multi-pass membrane protein</topology>
    </subcellularLocation>
</comment>
<feature type="domain" description="HAMP" evidence="14">
    <location>
        <begin position="305"/>
        <end position="357"/>
    </location>
</feature>
<sequence>MKKREKGKINFGLKKKLILSFLVILLIPCIVISASSYQSAKNKIDDQMEGMINENVSIVNQSITQFISGQMENIDYLSNAISAGEIENDSNAEIRKLLDTIQSSKPDVEQTYVGTETGQFMNSPTSFKNPPEYDPRERPWYKEAKSNAGKVIVTDPYVSQSSNQVVVTLAKATADGQGVVAVNLKLGNISEMMSEIKIGENGYLFLMDDTGKYISHPENEAGTEGSEKYKNTLLSAESQTLNIKDDNENDVKLSYITNELTGWKIGGVMHQEEVDHAVAPIFYTTIIVIVLSLVIGGVIIFYIIRSITKPIQVLVDSANSMSQGDLSTPIKLVNNDELGILANTFNQLRENLGLIISEVREKSNNLAASSEELTASTEQNTSATEQISSSIQEMSAGVELQAQGIEESSKMAKNMSLTIQEIAESSNEVSNTAIEAKEVVERGSQAIEVTVGQMNFIKHTVNEIANSIKVLGNHSQQISQIVDVITAVAEQTNLLALNAAIEAARAGEHGKGFAVVAEEVRKLAEQSAQSTEQIREMIEAIQLETSNAIISMEKGNDEVEKGIEVVNNAGESFTAITHSVNTIKEQIIQVTSNIKQISSGTDHFVNTFNNIKEIADNTSAETQNVSASTEQQLASMEEIRASAASLSQMAEELQDVVQRFKL</sequence>
<dbReference type="InterPro" id="IPR029151">
    <property type="entry name" value="Sensor-like_sf"/>
</dbReference>
<evidence type="ECO:0000256" key="1">
    <source>
        <dbReference type="ARBA" id="ARBA00004651"/>
    </source>
</evidence>
<dbReference type="EMBL" id="RXNR01000044">
    <property type="protein sequence ID" value="RTQ90956.1"/>
    <property type="molecule type" value="Genomic_DNA"/>
</dbReference>
<evidence type="ECO:0000256" key="9">
    <source>
        <dbReference type="ARBA" id="ARBA00029447"/>
    </source>
</evidence>
<dbReference type="CDD" id="cd12912">
    <property type="entry name" value="PDC2_MCP_like"/>
    <property type="match status" value="1"/>
</dbReference>
<reference evidence="15 16" key="1">
    <citation type="submission" date="2018-12" db="EMBL/GenBank/DDBJ databases">
        <authorList>
            <person name="Yu L."/>
        </authorList>
    </citation>
    <scope>NUCLEOTIDE SEQUENCE [LARGE SCALE GENOMIC DNA]</scope>
    <source>
        <strain evidence="15 16">S5H2222</strain>
    </source>
</reference>
<dbReference type="Pfam" id="PF02743">
    <property type="entry name" value="dCache_1"/>
    <property type="match status" value="1"/>
</dbReference>
<keyword evidence="16" id="KW-1185">Reference proteome</keyword>
<organism evidence="15 16">
    <name type="scientific">Lysinibacillus telephonicus</name>
    <dbReference type="NCBI Taxonomy" id="1714840"/>
    <lineage>
        <taxon>Bacteria</taxon>
        <taxon>Bacillati</taxon>
        <taxon>Bacillota</taxon>
        <taxon>Bacilli</taxon>
        <taxon>Bacillales</taxon>
        <taxon>Bacillaceae</taxon>
        <taxon>Lysinibacillus</taxon>
    </lineage>
</organism>
<dbReference type="SUPFAM" id="SSF103190">
    <property type="entry name" value="Sensory domain-like"/>
    <property type="match status" value="1"/>
</dbReference>
<evidence type="ECO:0000256" key="7">
    <source>
        <dbReference type="ARBA" id="ARBA00023136"/>
    </source>
</evidence>
<dbReference type="GO" id="GO:0007165">
    <property type="term" value="P:signal transduction"/>
    <property type="evidence" value="ECO:0007669"/>
    <property type="project" value="UniProtKB-KW"/>
</dbReference>
<proteinExistence type="inferred from homology"/>
<feature type="region of interest" description="Disordered" evidence="11">
    <location>
        <begin position="367"/>
        <end position="388"/>
    </location>
</feature>
<dbReference type="GO" id="GO:0005886">
    <property type="term" value="C:plasma membrane"/>
    <property type="evidence" value="ECO:0007669"/>
    <property type="project" value="UniProtKB-SubCell"/>
</dbReference>
<dbReference type="GO" id="GO:0006935">
    <property type="term" value="P:chemotaxis"/>
    <property type="evidence" value="ECO:0007669"/>
    <property type="project" value="UniProtKB-KW"/>
</dbReference>
<keyword evidence="6 12" id="KW-1133">Transmembrane helix</keyword>
<keyword evidence="2" id="KW-1003">Cell membrane</keyword>
<dbReference type="SMART" id="SM00283">
    <property type="entry name" value="MA"/>
    <property type="match status" value="1"/>
</dbReference>
<dbReference type="PROSITE" id="PS50885">
    <property type="entry name" value="HAMP"/>
    <property type="match status" value="1"/>
</dbReference>
<evidence type="ECO:0000256" key="2">
    <source>
        <dbReference type="ARBA" id="ARBA00022475"/>
    </source>
</evidence>
<evidence type="ECO:0000313" key="16">
    <source>
        <dbReference type="Proteomes" id="UP000276349"/>
    </source>
</evidence>
<dbReference type="OrthoDB" id="9760371at2"/>
<keyword evidence="7 12" id="KW-0472">Membrane</keyword>
<evidence type="ECO:0000256" key="11">
    <source>
        <dbReference type="SAM" id="MobiDB-lite"/>
    </source>
</evidence>